<reference evidence="1" key="1">
    <citation type="journal article" date="2020" name="Cell">
        <title>Large-Scale Comparative Analyses of Tick Genomes Elucidate Their Genetic Diversity and Vector Capacities.</title>
        <authorList>
            <consortium name="Tick Genome and Microbiome Consortium (TIGMIC)"/>
            <person name="Jia N."/>
            <person name="Wang J."/>
            <person name="Shi W."/>
            <person name="Du L."/>
            <person name="Sun Y."/>
            <person name="Zhan W."/>
            <person name="Jiang J.F."/>
            <person name="Wang Q."/>
            <person name="Zhang B."/>
            <person name="Ji P."/>
            <person name="Bell-Sakyi L."/>
            <person name="Cui X.M."/>
            <person name="Yuan T.T."/>
            <person name="Jiang B.G."/>
            <person name="Yang W.F."/>
            <person name="Lam T.T."/>
            <person name="Chang Q.C."/>
            <person name="Ding S.J."/>
            <person name="Wang X.J."/>
            <person name="Zhu J.G."/>
            <person name="Ruan X.D."/>
            <person name="Zhao L."/>
            <person name="Wei J.T."/>
            <person name="Ye R.Z."/>
            <person name="Que T.C."/>
            <person name="Du C.H."/>
            <person name="Zhou Y.H."/>
            <person name="Cheng J.X."/>
            <person name="Dai P.F."/>
            <person name="Guo W.B."/>
            <person name="Han X.H."/>
            <person name="Huang E.J."/>
            <person name="Li L.F."/>
            <person name="Wei W."/>
            <person name="Gao Y.C."/>
            <person name="Liu J.Z."/>
            <person name="Shao H.Z."/>
            <person name="Wang X."/>
            <person name="Wang C.C."/>
            <person name="Yang T.C."/>
            <person name="Huo Q.B."/>
            <person name="Li W."/>
            <person name="Chen H.Y."/>
            <person name="Chen S.E."/>
            <person name="Zhou L.G."/>
            <person name="Ni X.B."/>
            <person name="Tian J.H."/>
            <person name="Sheng Y."/>
            <person name="Liu T."/>
            <person name="Pan Y.S."/>
            <person name="Xia L.Y."/>
            <person name="Li J."/>
            <person name="Zhao F."/>
            <person name="Cao W.C."/>
        </authorList>
    </citation>
    <scope>NUCLEOTIDE SEQUENCE</scope>
    <source>
        <strain evidence="1">Rsan-2018</strain>
    </source>
</reference>
<accession>A0A9D4PL23</accession>
<dbReference type="AlphaFoldDB" id="A0A9D4PL23"/>
<evidence type="ECO:0000313" key="1">
    <source>
        <dbReference type="EMBL" id="KAH7946580.1"/>
    </source>
</evidence>
<dbReference type="VEuPathDB" id="VectorBase:RSAN_049168"/>
<keyword evidence="2" id="KW-1185">Reference proteome</keyword>
<comment type="caution">
    <text evidence="1">The sequence shown here is derived from an EMBL/GenBank/DDBJ whole genome shotgun (WGS) entry which is preliminary data.</text>
</comment>
<organism evidence="1 2">
    <name type="scientific">Rhipicephalus sanguineus</name>
    <name type="common">Brown dog tick</name>
    <name type="synonym">Ixodes sanguineus</name>
    <dbReference type="NCBI Taxonomy" id="34632"/>
    <lineage>
        <taxon>Eukaryota</taxon>
        <taxon>Metazoa</taxon>
        <taxon>Ecdysozoa</taxon>
        <taxon>Arthropoda</taxon>
        <taxon>Chelicerata</taxon>
        <taxon>Arachnida</taxon>
        <taxon>Acari</taxon>
        <taxon>Parasitiformes</taxon>
        <taxon>Ixodida</taxon>
        <taxon>Ixodoidea</taxon>
        <taxon>Ixodidae</taxon>
        <taxon>Rhipicephalinae</taxon>
        <taxon>Rhipicephalus</taxon>
        <taxon>Rhipicephalus</taxon>
    </lineage>
</organism>
<gene>
    <name evidence="1" type="ORF">HPB52_001510</name>
</gene>
<proteinExistence type="predicted"/>
<dbReference type="EMBL" id="JABSTV010001252">
    <property type="protein sequence ID" value="KAH7946580.1"/>
    <property type="molecule type" value="Genomic_DNA"/>
</dbReference>
<sequence>MQYIFESLMETPVGEELASDFFLKNLKKLIRKYGTGSSMKHAIRAVVTGVRSVDRFTKIKNFHEDLSRRRRFPRRVDMAFVGALSEAERALLWAQSHGPEVEKWLDEKMAKYPFLYEDVVRAMY</sequence>
<evidence type="ECO:0000313" key="2">
    <source>
        <dbReference type="Proteomes" id="UP000821837"/>
    </source>
</evidence>
<dbReference type="Proteomes" id="UP000821837">
    <property type="component" value="Chromosome 6"/>
</dbReference>
<reference evidence="1" key="2">
    <citation type="submission" date="2021-09" db="EMBL/GenBank/DDBJ databases">
        <authorList>
            <person name="Jia N."/>
            <person name="Wang J."/>
            <person name="Shi W."/>
            <person name="Du L."/>
            <person name="Sun Y."/>
            <person name="Zhan W."/>
            <person name="Jiang J."/>
            <person name="Wang Q."/>
            <person name="Zhang B."/>
            <person name="Ji P."/>
            <person name="Sakyi L.B."/>
            <person name="Cui X."/>
            <person name="Yuan T."/>
            <person name="Jiang B."/>
            <person name="Yang W."/>
            <person name="Lam T.T.-Y."/>
            <person name="Chang Q."/>
            <person name="Ding S."/>
            <person name="Wang X."/>
            <person name="Zhu J."/>
            <person name="Ruan X."/>
            <person name="Zhao L."/>
            <person name="Wei J."/>
            <person name="Que T."/>
            <person name="Du C."/>
            <person name="Cheng J."/>
            <person name="Dai P."/>
            <person name="Han X."/>
            <person name="Huang E."/>
            <person name="Gao Y."/>
            <person name="Liu J."/>
            <person name="Shao H."/>
            <person name="Ye R."/>
            <person name="Li L."/>
            <person name="Wei W."/>
            <person name="Wang X."/>
            <person name="Wang C."/>
            <person name="Huo Q."/>
            <person name="Li W."/>
            <person name="Guo W."/>
            <person name="Chen H."/>
            <person name="Chen S."/>
            <person name="Zhou L."/>
            <person name="Zhou L."/>
            <person name="Ni X."/>
            <person name="Tian J."/>
            <person name="Zhou Y."/>
            <person name="Sheng Y."/>
            <person name="Liu T."/>
            <person name="Pan Y."/>
            <person name="Xia L."/>
            <person name="Li J."/>
            <person name="Zhao F."/>
            <person name="Cao W."/>
        </authorList>
    </citation>
    <scope>NUCLEOTIDE SEQUENCE</scope>
    <source>
        <strain evidence="1">Rsan-2018</strain>
        <tissue evidence="1">Larvae</tissue>
    </source>
</reference>
<dbReference type="Gene3D" id="1.25.50.20">
    <property type="match status" value="1"/>
</dbReference>
<name>A0A9D4PL23_RHISA</name>
<protein>
    <submittedName>
        <fullName evidence="1">Uncharacterized protein</fullName>
    </submittedName>
</protein>